<comment type="caution">
    <text evidence="1">The sequence shown here is derived from an EMBL/GenBank/DDBJ whole genome shotgun (WGS) entry which is preliminary data.</text>
</comment>
<protein>
    <submittedName>
        <fullName evidence="1">Uncharacterized protein</fullName>
    </submittedName>
</protein>
<sequence length="69" mass="7927">MIIEDRILNLGGDLLKKKIIDLKENGLKTEPAFAKILNLKGNPYNELLKLEKLDDIEIMNLLESRVHLD</sequence>
<proteinExistence type="predicted"/>
<organism evidence="1 2">
    <name type="scientific">Clostridium sartagoforme AAU1</name>
    <dbReference type="NCBI Taxonomy" id="1202534"/>
    <lineage>
        <taxon>Bacteria</taxon>
        <taxon>Bacillati</taxon>
        <taxon>Bacillota</taxon>
        <taxon>Clostridia</taxon>
        <taxon>Eubacteriales</taxon>
        <taxon>Clostridiaceae</taxon>
        <taxon>Clostridium</taxon>
    </lineage>
</organism>
<evidence type="ECO:0000313" key="2">
    <source>
        <dbReference type="Proteomes" id="UP000013988"/>
    </source>
</evidence>
<dbReference type="PATRIC" id="fig|1202534.3.peg.2989"/>
<dbReference type="Pfam" id="PF14091">
    <property type="entry name" value="DUF4269"/>
    <property type="match status" value="1"/>
</dbReference>
<keyword evidence="2" id="KW-1185">Reference proteome</keyword>
<dbReference type="EMBL" id="ASRV01000176">
    <property type="protein sequence ID" value="EOR20888.1"/>
    <property type="molecule type" value="Genomic_DNA"/>
</dbReference>
<name>R9BV18_9CLOT</name>
<dbReference type="InterPro" id="IPR025365">
    <property type="entry name" value="DUF4269"/>
</dbReference>
<reference evidence="1 2" key="1">
    <citation type="submission" date="2013-03" db="EMBL/GenBank/DDBJ databases">
        <title>Whole genome shotgun sequencing of Clostridium sartagoforme AAU1.</title>
        <authorList>
            <person name="Joshi C.G."/>
            <person name="Duggirala S.M."/>
            <person name="Nathani N.M."/>
            <person name="Bhatt V.D."/>
            <person name="Patel A.K."/>
            <person name="Pandya P.R."/>
            <person name="KaPatel J.A."/>
        </authorList>
    </citation>
    <scope>NUCLEOTIDE SEQUENCE [LARGE SCALE GENOMIC DNA]</scope>
    <source>
        <strain evidence="1 2">AAU1</strain>
    </source>
</reference>
<gene>
    <name evidence="1" type="ORF">A500_15108</name>
</gene>
<dbReference type="AlphaFoldDB" id="R9BV18"/>
<accession>R9BV18</accession>
<evidence type="ECO:0000313" key="1">
    <source>
        <dbReference type="EMBL" id="EOR20888.1"/>
    </source>
</evidence>
<dbReference type="Proteomes" id="UP000013988">
    <property type="component" value="Unassembled WGS sequence"/>
</dbReference>